<dbReference type="InterPro" id="IPR019734">
    <property type="entry name" value="TPR_rpt"/>
</dbReference>
<dbReference type="SUPFAM" id="SSF48452">
    <property type="entry name" value="TPR-like"/>
    <property type="match status" value="1"/>
</dbReference>
<dbReference type="PROSITE" id="PS50280">
    <property type="entry name" value="SET"/>
    <property type="match status" value="1"/>
</dbReference>
<dbReference type="PANTHER" id="PTHR47643">
    <property type="entry name" value="TPR DOMAIN PROTEIN (AFU_ORTHOLOGUE AFUA_5G12710)"/>
    <property type="match status" value="1"/>
</dbReference>
<dbReference type="Pfam" id="PF00856">
    <property type="entry name" value="SET"/>
    <property type="match status" value="1"/>
</dbReference>
<dbReference type="CDD" id="cd20071">
    <property type="entry name" value="SET_SMYD"/>
    <property type="match status" value="1"/>
</dbReference>
<dbReference type="CDD" id="cd08161">
    <property type="entry name" value="SET"/>
    <property type="match status" value="1"/>
</dbReference>
<feature type="domain" description="SET" evidence="1">
    <location>
        <begin position="168"/>
        <end position="366"/>
    </location>
</feature>
<dbReference type="InterPro" id="IPR046341">
    <property type="entry name" value="SET_dom_sf"/>
</dbReference>
<keyword evidence="3" id="KW-1185">Reference proteome</keyword>
<dbReference type="InterPro" id="IPR001214">
    <property type="entry name" value="SET_dom"/>
</dbReference>
<sequence>MLMEEEAQQLRSRATELLLLDDWEEYIRLYTRFISLCLHHVSGDAGGDPKLQKILCGALSNRAEARLRLRDLPGAAGDCDRALDLDPSHLKTLICKGKILLGLDRYSSAADCFRRALAPLGGSDTALRGLIDRCQKLEAQSKTGAFDLSQWVLDGFKGDPPELAEYVGPVVIRRSVGCGGGRGLFATRNIESGTMLVVTKAVVIGRGILPEPGNPMSSEGARLVMWKDFVARLLDAASKCRRTLRLIYLLSTGEDEEDLPVPDIRLFVPEQGPSRDDELSGDQALDTDRILKILDVNCLADDAVSAKVLGKNGGGGGYHGVGLWLLASFINHSCNPNARRLHVGNHLLVHASRDIKGGEEITFPYFDVLMPLRKRRETMAGTWGFCCRCRRCQFEEAAAYAGELREMEESMVPEMAARLEEAMAKRWVVKSKEKAFLRASFWEAYTATYATEREVRKWERRIPAEMAAAESIAEAVGGDERVLRVVVEGVKRKEGEGRRRGAAEAPVDEGRLMKMARGVYGKVAKKQAAMRILLGAIS</sequence>
<dbReference type="OrthoDB" id="1028014at2759"/>
<dbReference type="SUPFAM" id="SSF82199">
    <property type="entry name" value="SET domain"/>
    <property type="match status" value="1"/>
</dbReference>
<dbReference type="InterPro" id="IPR011990">
    <property type="entry name" value="TPR-like_helical_dom_sf"/>
</dbReference>
<dbReference type="Proteomes" id="UP000663760">
    <property type="component" value="Chromosome 8"/>
</dbReference>
<accession>A0A7I8KTZ9</accession>
<dbReference type="InterPro" id="IPR053209">
    <property type="entry name" value="Gramillin-biosynth_MTr"/>
</dbReference>
<dbReference type="SMART" id="SM00028">
    <property type="entry name" value="TPR"/>
    <property type="match status" value="2"/>
</dbReference>
<organism evidence="2 3">
    <name type="scientific">Spirodela intermedia</name>
    <name type="common">Intermediate duckweed</name>
    <dbReference type="NCBI Taxonomy" id="51605"/>
    <lineage>
        <taxon>Eukaryota</taxon>
        <taxon>Viridiplantae</taxon>
        <taxon>Streptophyta</taxon>
        <taxon>Embryophyta</taxon>
        <taxon>Tracheophyta</taxon>
        <taxon>Spermatophyta</taxon>
        <taxon>Magnoliopsida</taxon>
        <taxon>Liliopsida</taxon>
        <taxon>Araceae</taxon>
        <taxon>Lemnoideae</taxon>
        <taxon>Spirodela</taxon>
    </lineage>
</organism>
<name>A0A7I8KTZ9_SPIIN</name>
<dbReference type="Gene3D" id="1.25.40.10">
    <property type="entry name" value="Tetratricopeptide repeat domain"/>
    <property type="match status" value="1"/>
</dbReference>
<dbReference type="AlphaFoldDB" id="A0A7I8KTZ9"/>
<gene>
    <name evidence="2" type="ORF">SI8410_08011799</name>
</gene>
<dbReference type="SMART" id="SM00317">
    <property type="entry name" value="SET"/>
    <property type="match status" value="1"/>
</dbReference>
<dbReference type="Gene3D" id="2.170.270.10">
    <property type="entry name" value="SET domain"/>
    <property type="match status" value="1"/>
</dbReference>
<evidence type="ECO:0000259" key="1">
    <source>
        <dbReference type="PROSITE" id="PS50280"/>
    </source>
</evidence>
<dbReference type="PANTHER" id="PTHR47643:SF2">
    <property type="entry name" value="TPR DOMAIN PROTEIN (AFU_ORTHOLOGUE AFUA_5G12710)"/>
    <property type="match status" value="1"/>
</dbReference>
<evidence type="ECO:0000313" key="2">
    <source>
        <dbReference type="EMBL" id="CAA7401121.1"/>
    </source>
</evidence>
<evidence type="ECO:0000313" key="3">
    <source>
        <dbReference type="Proteomes" id="UP000663760"/>
    </source>
</evidence>
<dbReference type="EMBL" id="LR746271">
    <property type="protein sequence ID" value="CAA7401121.1"/>
    <property type="molecule type" value="Genomic_DNA"/>
</dbReference>
<reference evidence="2" key="1">
    <citation type="submission" date="2020-02" db="EMBL/GenBank/DDBJ databases">
        <authorList>
            <person name="Scholz U."/>
            <person name="Mascher M."/>
            <person name="Fiebig A."/>
        </authorList>
    </citation>
    <scope>NUCLEOTIDE SEQUENCE</scope>
</reference>
<protein>
    <recommendedName>
        <fullName evidence="1">SET domain-containing protein</fullName>
    </recommendedName>
</protein>
<proteinExistence type="predicted"/>